<keyword evidence="3 7" id="KW-0540">Nuclease</keyword>
<comment type="similarity">
    <text evidence="7">Belongs to the PINc/VapC protein family.</text>
</comment>
<evidence type="ECO:0000256" key="3">
    <source>
        <dbReference type="ARBA" id="ARBA00022722"/>
    </source>
</evidence>
<keyword evidence="4 7" id="KW-0479">Metal-binding</keyword>
<dbReference type="EMBL" id="AP022575">
    <property type="protein sequence ID" value="BBX75097.1"/>
    <property type="molecule type" value="Genomic_DNA"/>
</dbReference>
<comment type="function">
    <text evidence="7">Toxic component of a toxin-antitoxin (TA) system. An RNase.</text>
</comment>
<feature type="binding site" evidence="7">
    <location>
        <position position="93"/>
    </location>
    <ligand>
        <name>Mg(2+)</name>
        <dbReference type="ChEBI" id="CHEBI:18420"/>
    </ligand>
</feature>
<accession>A0A7I7MTE4</accession>
<evidence type="ECO:0000256" key="4">
    <source>
        <dbReference type="ARBA" id="ARBA00022723"/>
    </source>
</evidence>
<dbReference type="GO" id="GO:0090729">
    <property type="term" value="F:toxin activity"/>
    <property type="evidence" value="ECO:0007669"/>
    <property type="project" value="UniProtKB-KW"/>
</dbReference>
<keyword evidence="5 7" id="KW-0378">Hydrolase</keyword>
<evidence type="ECO:0000313" key="9">
    <source>
        <dbReference type="Proteomes" id="UP000467236"/>
    </source>
</evidence>
<evidence type="ECO:0000256" key="7">
    <source>
        <dbReference type="HAMAP-Rule" id="MF_00265"/>
    </source>
</evidence>
<gene>
    <name evidence="8" type="primary">vapc47</name>
    <name evidence="7" type="synonym">vapC</name>
    <name evidence="8" type="ORF">MSHI_30030</name>
</gene>
<dbReference type="InterPro" id="IPR029060">
    <property type="entry name" value="PIN-like_dom_sf"/>
</dbReference>
<dbReference type="GO" id="GO:0016787">
    <property type="term" value="F:hydrolase activity"/>
    <property type="evidence" value="ECO:0007669"/>
    <property type="project" value="UniProtKB-KW"/>
</dbReference>
<dbReference type="HAMAP" id="MF_00265">
    <property type="entry name" value="VapC_Nob1"/>
    <property type="match status" value="1"/>
</dbReference>
<organism evidence="8 9">
    <name type="scientific">Mycobacterium shinjukuense</name>
    <dbReference type="NCBI Taxonomy" id="398694"/>
    <lineage>
        <taxon>Bacteria</taxon>
        <taxon>Bacillati</taxon>
        <taxon>Actinomycetota</taxon>
        <taxon>Actinomycetes</taxon>
        <taxon>Mycobacteriales</taxon>
        <taxon>Mycobacteriaceae</taxon>
        <taxon>Mycobacterium</taxon>
    </lineage>
</organism>
<dbReference type="Gene3D" id="3.40.50.1010">
    <property type="entry name" value="5'-nuclease"/>
    <property type="match status" value="1"/>
</dbReference>
<dbReference type="GO" id="GO:0000287">
    <property type="term" value="F:magnesium ion binding"/>
    <property type="evidence" value="ECO:0007669"/>
    <property type="project" value="UniProtKB-UniRule"/>
</dbReference>
<evidence type="ECO:0000256" key="5">
    <source>
        <dbReference type="ARBA" id="ARBA00022801"/>
    </source>
</evidence>
<feature type="binding site" evidence="7">
    <location>
        <position position="8"/>
    </location>
    <ligand>
        <name>Mg(2+)</name>
        <dbReference type="ChEBI" id="CHEBI:18420"/>
    </ligand>
</feature>
<dbReference type="Pfam" id="PF01850">
    <property type="entry name" value="PIN"/>
    <property type="match status" value="1"/>
</dbReference>
<dbReference type="EC" id="3.1.-.-" evidence="7"/>
<dbReference type="SUPFAM" id="SSF88723">
    <property type="entry name" value="PIN domain-like"/>
    <property type="match status" value="1"/>
</dbReference>
<proteinExistence type="inferred from homology"/>
<evidence type="ECO:0000256" key="2">
    <source>
        <dbReference type="ARBA" id="ARBA00022649"/>
    </source>
</evidence>
<keyword evidence="2 7" id="KW-1277">Toxin-antitoxin system</keyword>
<name>A0A7I7MTE4_9MYCO</name>
<evidence type="ECO:0000313" key="8">
    <source>
        <dbReference type="EMBL" id="BBX75097.1"/>
    </source>
</evidence>
<dbReference type="Proteomes" id="UP000467236">
    <property type="component" value="Chromosome"/>
</dbReference>
<comment type="cofactor">
    <cofactor evidence="1 7">
        <name>Mg(2+)</name>
        <dbReference type="ChEBI" id="CHEBI:18420"/>
    </cofactor>
</comment>
<dbReference type="InterPro" id="IPR002716">
    <property type="entry name" value="PIN_dom"/>
</dbReference>
<evidence type="ECO:0000256" key="6">
    <source>
        <dbReference type="ARBA" id="ARBA00022842"/>
    </source>
</evidence>
<keyword evidence="6 7" id="KW-0460">Magnesium</keyword>
<dbReference type="InterPro" id="IPR022907">
    <property type="entry name" value="VapC_family"/>
</dbReference>
<protein>
    <recommendedName>
        <fullName evidence="7">Ribonuclease VapC</fullName>
        <shortName evidence="7">RNase VapC</shortName>
        <ecNumber evidence="7">3.1.-.-</ecNumber>
    </recommendedName>
    <alternativeName>
        <fullName evidence="7">Toxin VapC</fullName>
    </alternativeName>
</protein>
<dbReference type="GO" id="GO:0004540">
    <property type="term" value="F:RNA nuclease activity"/>
    <property type="evidence" value="ECO:0007669"/>
    <property type="project" value="InterPro"/>
</dbReference>
<keyword evidence="7" id="KW-0800">Toxin</keyword>
<evidence type="ECO:0000256" key="1">
    <source>
        <dbReference type="ARBA" id="ARBA00001946"/>
    </source>
</evidence>
<dbReference type="KEGG" id="mshj:MSHI_30030"/>
<dbReference type="CDD" id="cd09874">
    <property type="entry name" value="PIN_MT3492-like"/>
    <property type="match status" value="1"/>
</dbReference>
<sequence length="133" mass="14673">MVTYYYLDSSVAVRIVLGHSSSAAQWFDSTTGRDDDRVVSSRILRTEITRVLRRESLPVTVRDQVLDYVDTIPLDHAVLQEAEAIIPHIRTLDAIHLASALRSGLEDLAVVTHDTTMKSVAAAIGFRITDPVG</sequence>
<dbReference type="AlphaFoldDB" id="A0A7I7MTE4"/>
<keyword evidence="9" id="KW-1185">Reference proteome</keyword>
<reference evidence="8 9" key="1">
    <citation type="journal article" date="2019" name="Emerg. Microbes Infect.">
        <title>Comprehensive subspecies identification of 175 nontuberculous mycobacteria species based on 7547 genomic profiles.</title>
        <authorList>
            <person name="Matsumoto Y."/>
            <person name="Kinjo T."/>
            <person name="Motooka D."/>
            <person name="Nabeya D."/>
            <person name="Jung N."/>
            <person name="Uechi K."/>
            <person name="Horii T."/>
            <person name="Iida T."/>
            <person name="Fujita J."/>
            <person name="Nakamura S."/>
        </authorList>
    </citation>
    <scope>NUCLEOTIDE SEQUENCE [LARGE SCALE GENOMIC DNA]</scope>
    <source>
        <strain evidence="8 9">JCM 14233</strain>
    </source>
</reference>